<reference evidence="5 6" key="1">
    <citation type="journal article" date="2021" name="Sci. Rep.">
        <title>The distribution of antibiotic resistance genes in chicken gut microbiota commensals.</title>
        <authorList>
            <person name="Juricova H."/>
            <person name="Matiasovicova J."/>
            <person name="Kubasova T."/>
            <person name="Cejkova D."/>
            <person name="Rychlik I."/>
        </authorList>
    </citation>
    <scope>NUCLEOTIDE SEQUENCE [LARGE SCALE GENOMIC DNA]</scope>
    <source>
        <strain evidence="5 6">An421</strain>
    </source>
</reference>
<accession>A0AA40ZVV3</accession>
<dbReference type="Proteomes" id="UP000698924">
    <property type="component" value="Unassembled WGS sequence"/>
</dbReference>
<dbReference type="PANTHER" id="PTHR43280">
    <property type="entry name" value="ARAC-FAMILY TRANSCRIPTIONAL REGULATOR"/>
    <property type="match status" value="1"/>
</dbReference>
<dbReference type="InterPro" id="IPR018060">
    <property type="entry name" value="HTH_AraC"/>
</dbReference>
<organism evidence="5 6">
    <name type="scientific">Caecibacteroides pullorum</name>
    <dbReference type="NCBI Taxonomy" id="2725562"/>
    <lineage>
        <taxon>Bacteria</taxon>
        <taxon>Pseudomonadati</taxon>
        <taxon>Bacteroidota</taxon>
        <taxon>Bacteroidia</taxon>
        <taxon>Bacteroidales</taxon>
        <taxon>Bacteroidaceae</taxon>
        <taxon>Caecibacteroides</taxon>
    </lineage>
</organism>
<evidence type="ECO:0000259" key="4">
    <source>
        <dbReference type="PROSITE" id="PS01124"/>
    </source>
</evidence>
<evidence type="ECO:0000313" key="6">
    <source>
        <dbReference type="Proteomes" id="UP000698924"/>
    </source>
</evidence>
<proteinExistence type="predicted"/>
<sequence>MQKVENIKKVNLNANEFQELTIYNDGKLAFISNLKDIDVSSMVQTEIYVIALVLEGKAQVNINGTTYVAYKNDIFICPPNNIIEGTLSSVDFQCQCIGMSREYIHKLLPMADNIWDIKLLFEKNPLFTLSPNEVIVWKQYYDLLCSKVHLPSVVQEKVINLLMLAFFYDMQNHLSRVIQLPSRSYTSGECLFKKFIDLLETSYPKNREVSYYADRLNVTPKYLSSICKAASMQTASSLIDQYVLKDVEYLLKYSSKTIKEIVNELDFPNISFFGRYVKKHLGMPPRALREKFCQEYNQNTINNL</sequence>
<keyword evidence="6" id="KW-1185">Reference proteome</keyword>
<keyword evidence="3" id="KW-0804">Transcription</keyword>
<dbReference type="Pfam" id="PF02311">
    <property type="entry name" value="AraC_binding"/>
    <property type="match status" value="1"/>
</dbReference>
<dbReference type="EMBL" id="JACJMO010000020">
    <property type="protein sequence ID" value="MBM6858246.1"/>
    <property type="molecule type" value="Genomic_DNA"/>
</dbReference>
<dbReference type="InterPro" id="IPR003313">
    <property type="entry name" value="AraC-bd"/>
</dbReference>
<evidence type="ECO:0000256" key="2">
    <source>
        <dbReference type="ARBA" id="ARBA00023125"/>
    </source>
</evidence>
<dbReference type="PROSITE" id="PS01124">
    <property type="entry name" value="HTH_ARAC_FAMILY_2"/>
    <property type="match status" value="1"/>
</dbReference>
<dbReference type="SUPFAM" id="SSF46689">
    <property type="entry name" value="Homeodomain-like"/>
    <property type="match status" value="1"/>
</dbReference>
<dbReference type="AlphaFoldDB" id="A0AA40ZVV3"/>
<dbReference type="Pfam" id="PF12833">
    <property type="entry name" value="HTH_18"/>
    <property type="match status" value="1"/>
</dbReference>
<dbReference type="SMART" id="SM00342">
    <property type="entry name" value="HTH_ARAC"/>
    <property type="match status" value="1"/>
</dbReference>
<dbReference type="Gene3D" id="1.10.10.60">
    <property type="entry name" value="Homeodomain-like"/>
    <property type="match status" value="1"/>
</dbReference>
<keyword evidence="1" id="KW-0805">Transcription regulation</keyword>
<name>A0AA40ZVV3_9BACT</name>
<feature type="domain" description="HTH araC/xylS-type" evidence="4">
    <location>
        <begin position="193"/>
        <end position="291"/>
    </location>
</feature>
<evidence type="ECO:0000256" key="3">
    <source>
        <dbReference type="ARBA" id="ARBA00023163"/>
    </source>
</evidence>
<dbReference type="PANTHER" id="PTHR43280:SF32">
    <property type="entry name" value="TRANSCRIPTIONAL REGULATORY PROTEIN"/>
    <property type="match status" value="1"/>
</dbReference>
<dbReference type="GO" id="GO:0043565">
    <property type="term" value="F:sequence-specific DNA binding"/>
    <property type="evidence" value="ECO:0007669"/>
    <property type="project" value="InterPro"/>
</dbReference>
<dbReference type="InterPro" id="IPR009057">
    <property type="entry name" value="Homeodomain-like_sf"/>
</dbReference>
<keyword evidence="2" id="KW-0238">DNA-binding</keyword>
<dbReference type="InterPro" id="IPR037923">
    <property type="entry name" value="HTH-like"/>
</dbReference>
<dbReference type="RefSeq" id="WP_021847548.1">
    <property type="nucleotide sequence ID" value="NZ_JAAZTS010000020.1"/>
</dbReference>
<evidence type="ECO:0000313" key="5">
    <source>
        <dbReference type="EMBL" id="MBM6858246.1"/>
    </source>
</evidence>
<dbReference type="GO" id="GO:0003700">
    <property type="term" value="F:DNA-binding transcription factor activity"/>
    <property type="evidence" value="ECO:0007669"/>
    <property type="project" value="InterPro"/>
</dbReference>
<comment type="caution">
    <text evidence="5">The sequence shown here is derived from an EMBL/GenBank/DDBJ whole genome shotgun (WGS) entry which is preliminary data.</text>
</comment>
<evidence type="ECO:0000256" key="1">
    <source>
        <dbReference type="ARBA" id="ARBA00023015"/>
    </source>
</evidence>
<protein>
    <submittedName>
        <fullName evidence="5">Helix-turn-helix domain-containing protein</fullName>
    </submittedName>
</protein>
<dbReference type="SUPFAM" id="SSF51215">
    <property type="entry name" value="Regulatory protein AraC"/>
    <property type="match status" value="1"/>
</dbReference>
<gene>
    <name evidence="5" type="ORF">H6D15_11655</name>
</gene>